<dbReference type="RefSeq" id="WP_170195376.1">
    <property type="nucleotide sequence ID" value="NZ_JABBNB010000017.1"/>
</dbReference>
<evidence type="ECO:0000313" key="4">
    <source>
        <dbReference type="Proteomes" id="UP000550729"/>
    </source>
</evidence>
<keyword evidence="4" id="KW-1185">Reference proteome</keyword>
<dbReference type="Proteomes" id="UP000550729">
    <property type="component" value="Unassembled WGS sequence"/>
</dbReference>
<proteinExistence type="predicted"/>
<reference evidence="3 4" key="1">
    <citation type="submission" date="2020-04" db="EMBL/GenBank/DDBJ databases">
        <title>Gordonia sp. nov. TBRC 11910.</title>
        <authorList>
            <person name="Suriyachadkun C."/>
        </authorList>
    </citation>
    <scope>NUCLEOTIDE SEQUENCE [LARGE SCALE GENOMIC DNA]</scope>
    <source>
        <strain evidence="3 4">TBRC 11910</strain>
    </source>
</reference>
<feature type="region of interest" description="Disordered" evidence="1">
    <location>
        <begin position="121"/>
        <end position="147"/>
    </location>
</feature>
<dbReference type="Pfam" id="PF21006">
    <property type="entry name" value="NHase_beta_N"/>
    <property type="match status" value="1"/>
</dbReference>
<dbReference type="NCBIfam" id="TIGR03889">
    <property type="entry name" value="nitrile_acc"/>
    <property type="match status" value="1"/>
</dbReference>
<dbReference type="SUPFAM" id="SSF50090">
    <property type="entry name" value="Electron transport accessory proteins"/>
    <property type="match status" value="1"/>
</dbReference>
<comment type="caution">
    <text evidence="3">The sequence shown here is derived from an EMBL/GenBank/DDBJ whole genome shotgun (WGS) entry which is preliminary data.</text>
</comment>
<organism evidence="3 4">
    <name type="scientific">Gordonia asplenii</name>
    <dbReference type="NCBI Taxonomy" id="2725283"/>
    <lineage>
        <taxon>Bacteria</taxon>
        <taxon>Bacillati</taxon>
        <taxon>Actinomycetota</taxon>
        <taxon>Actinomycetes</taxon>
        <taxon>Mycobacteriales</taxon>
        <taxon>Gordoniaceae</taxon>
        <taxon>Gordonia</taxon>
    </lineage>
</organism>
<feature type="domain" description="Nitrile hydratase beta subunit-like N-terminal" evidence="2">
    <location>
        <begin position="29"/>
        <end position="125"/>
    </location>
</feature>
<evidence type="ECO:0000313" key="3">
    <source>
        <dbReference type="EMBL" id="NMO02871.1"/>
    </source>
</evidence>
<protein>
    <submittedName>
        <fullName evidence="3">Nitrile hydratase accessory protein</fullName>
    </submittedName>
</protein>
<evidence type="ECO:0000259" key="2">
    <source>
        <dbReference type="Pfam" id="PF21006"/>
    </source>
</evidence>
<dbReference type="InterPro" id="IPR049054">
    <property type="entry name" value="CN_hydtase_beta-like_N"/>
</dbReference>
<dbReference type="InterPro" id="IPR008990">
    <property type="entry name" value="Elect_transpt_acc-like_dom_sf"/>
</dbReference>
<sequence>MSGFVTVVDSTTSDWVQDLVCTLPGGRPGEQSFEKPWEIRAFALAVAGHQAGHYDWTTFQSALIDDIARWEANHSTAAPMLADPDWSYYEHWVHALETVLAQSDSIDPATLRERTDEVLATPPNRNHHHAVLEPVAIDPAQPVNPGA</sequence>
<dbReference type="Gene3D" id="1.10.472.20">
    <property type="entry name" value="Nitrile hydratase, beta subunit"/>
    <property type="match status" value="1"/>
</dbReference>
<dbReference type="InterPro" id="IPR023808">
    <property type="entry name" value="Nitrile_Hydratase_acc_put"/>
</dbReference>
<dbReference type="EMBL" id="JABBNB010000017">
    <property type="protein sequence ID" value="NMO02871.1"/>
    <property type="molecule type" value="Genomic_DNA"/>
</dbReference>
<dbReference type="AlphaFoldDB" id="A0A848L2U5"/>
<dbReference type="InterPro" id="IPR042262">
    <property type="entry name" value="CN_hydtase_beta_C"/>
</dbReference>
<accession>A0A848L2U5</accession>
<name>A0A848L2U5_9ACTN</name>
<gene>
    <name evidence="3" type="ORF">HH308_16785</name>
</gene>
<evidence type="ECO:0000256" key="1">
    <source>
        <dbReference type="SAM" id="MobiDB-lite"/>
    </source>
</evidence>